<dbReference type="AlphaFoldDB" id="A0AAN1NCD7"/>
<protein>
    <submittedName>
        <fullName evidence="2">Uncharacterized protein</fullName>
    </submittedName>
</protein>
<sequence>MKEITTKFLKYFVCKWLGTKTVENILIVAMRELVKRTESKIDDRIFEAVFGKLEGEKSE</sequence>
<accession>A0AAN1NCD7</accession>
<dbReference type="EMBL" id="LS483487">
    <property type="protein sequence ID" value="SQJ02617.1"/>
    <property type="molecule type" value="Genomic_DNA"/>
</dbReference>
<evidence type="ECO:0000313" key="3">
    <source>
        <dbReference type="Proteomes" id="UP000249008"/>
    </source>
</evidence>
<dbReference type="GeneID" id="78456063"/>
<dbReference type="Proteomes" id="UP000249008">
    <property type="component" value="Chromosome 1"/>
</dbReference>
<evidence type="ECO:0000313" key="1">
    <source>
        <dbReference type="EMBL" id="SQJ01210.1"/>
    </source>
</evidence>
<organism evidence="2 3">
    <name type="scientific">Fusobacterium ulcerans</name>
    <dbReference type="NCBI Taxonomy" id="861"/>
    <lineage>
        <taxon>Bacteria</taxon>
        <taxon>Fusobacteriati</taxon>
        <taxon>Fusobacteriota</taxon>
        <taxon>Fusobacteriia</taxon>
        <taxon>Fusobacteriales</taxon>
        <taxon>Fusobacteriaceae</taxon>
        <taxon>Fusobacterium</taxon>
    </lineage>
</organism>
<name>A0AAN1NCD7_9FUSO</name>
<proteinExistence type="predicted"/>
<evidence type="ECO:0000313" key="2">
    <source>
        <dbReference type="EMBL" id="SQJ02617.1"/>
    </source>
</evidence>
<dbReference type="EMBL" id="LS483487">
    <property type="protein sequence ID" value="SQJ01210.1"/>
    <property type="molecule type" value="Genomic_DNA"/>
</dbReference>
<gene>
    <name evidence="1" type="ORF">NCTC12112_01130</name>
    <name evidence="2" type="ORF">NCTC12112_01502</name>
</gene>
<dbReference type="RefSeq" id="WP_005976992.1">
    <property type="nucleotide sequence ID" value="NZ_CABKNW010000001.1"/>
</dbReference>
<dbReference type="KEGG" id="ful:C4N20_14650"/>
<dbReference type="KEGG" id="ful:C4N20_12825"/>
<reference evidence="2 3" key="1">
    <citation type="submission" date="2018-06" db="EMBL/GenBank/DDBJ databases">
        <authorList>
            <consortium name="Pathogen Informatics"/>
            <person name="Doyle S."/>
        </authorList>
    </citation>
    <scope>NUCLEOTIDE SEQUENCE [LARGE SCALE GENOMIC DNA]</scope>
    <source>
        <strain evidence="2 3">NCTC12112</strain>
    </source>
</reference>